<feature type="compositionally biased region" description="Low complexity" evidence="14">
    <location>
        <begin position="66"/>
        <end position="82"/>
    </location>
</feature>
<dbReference type="NCBIfam" id="TIGR03593">
    <property type="entry name" value="yidC_nterm"/>
    <property type="match status" value="1"/>
</dbReference>
<gene>
    <name evidence="13" type="primary">yidC</name>
    <name evidence="17" type="ORF">C7440_3468</name>
</gene>
<dbReference type="GO" id="GO:0015031">
    <property type="term" value="P:protein transport"/>
    <property type="evidence" value="ECO:0007669"/>
    <property type="project" value="UniProtKB-KW"/>
</dbReference>
<dbReference type="HAMAP" id="MF_01810">
    <property type="entry name" value="YidC_type1"/>
    <property type="match status" value="1"/>
</dbReference>
<dbReference type="InterPro" id="IPR019998">
    <property type="entry name" value="Membr_insert_YidC"/>
</dbReference>
<evidence type="ECO:0000256" key="6">
    <source>
        <dbReference type="ARBA" id="ARBA00022692"/>
    </source>
</evidence>
<evidence type="ECO:0000256" key="13">
    <source>
        <dbReference type="HAMAP-Rule" id="MF_01810"/>
    </source>
</evidence>
<comment type="subcellular location">
    <subcellularLocation>
        <location evidence="1">Cell inner membrane</location>
        <topology evidence="1">Multi-pass membrane protein</topology>
    </subcellularLocation>
    <subcellularLocation>
        <location evidence="13">Cell membrane</location>
        <topology evidence="13">Multi-pass membrane protein</topology>
    </subcellularLocation>
</comment>
<dbReference type="PRINTS" id="PR01900">
    <property type="entry name" value="YIDCPROTEIN"/>
</dbReference>
<evidence type="ECO:0000256" key="4">
    <source>
        <dbReference type="ARBA" id="ARBA00022448"/>
    </source>
</evidence>
<dbReference type="GO" id="GO:0051205">
    <property type="term" value="P:protein insertion into membrane"/>
    <property type="evidence" value="ECO:0007669"/>
    <property type="project" value="TreeGrafter"/>
</dbReference>
<evidence type="ECO:0000256" key="5">
    <source>
        <dbReference type="ARBA" id="ARBA00022475"/>
    </source>
</evidence>
<dbReference type="InterPro" id="IPR047196">
    <property type="entry name" value="YidC_ALB_C"/>
</dbReference>
<evidence type="ECO:0000256" key="14">
    <source>
        <dbReference type="SAM" id="MobiDB-lite"/>
    </source>
</evidence>
<evidence type="ECO:0000256" key="1">
    <source>
        <dbReference type="ARBA" id="ARBA00004429"/>
    </source>
</evidence>
<name>A0A2U1CI96_9BURK</name>
<proteinExistence type="inferred from homology"/>
<keyword evidence="4 13" id="KW-0813">Transport</keyword>
<evidence type="ECO:0000256" key="12">
    <source>
        <dbReference type="ARBA" id="ARBA00033342"/>
    </source>
</evidence>
<keyword evidence="5 13" id="KW-1003">Cell membrane</keyword>
<feature type="region of interest" description="Disordered" evidence="14">
    <location>
        <begin position="36"/>
        <end position="82"/>
    </location>
</feature>
<dbReference type="GO" id="GO:0005886">
    <property type="term" value="C:plasma membrane"/>
    <property type="evidence" value="ECO:0007669"/>
    <property type="project" value="UniProtKB-SubCell"/>
</dbReference>
<reference evidence="17 18" key="1">
    <citation type="submission" date="2018-04" db="EMBL/GenBank/DDBJ databases">
        <title>Genomic Encyclopedia of Type Strains, Phase IV (KMG-IV): sequencing the most valuable type-strain genomes for metagenomic binning, comparative biology and taxonomic classification.</title>
        <authorList>
            <person name="Goeker M."/>
        </authorList>
    </citation>
    <scope>NUCLEOTIDE SEQUENCE [LARGE SCALE GENOMIC DNA]</scope>
    <source>
        <strain evidence="17 18">DSM 10065</strain>
    </source>
</reference>
<evidence type="ECO:0000256" key="9">
    <source>
        <dbReference type="ARBA" id="ARBA00023136"/>
    </source>
</evidence>
<dbReference type="InterPro" id="IPR038221">
    <property type="entry name" value="YidC_periplasmic_sf"/>
</dbReference>
<dbReference type="CDD" id="cd19961">
    <property type="entry name" value="EcYidC-like_peri"/>
    <property type="match status" value="1"/>
</dbReference>
<feature type="transmembrane region" description="Helical" evidence="13">
    <location>
        <begin position="440"/>
        <end position="463"/>
    </location>
</feature>
<feature type="domain" description="Membrane insertase YidC N-terminal" evidence="16">
    <location>
        <begin position="91"/>
        <end position="366"/>
    </location>
</feature>
<dbReference type="GO" id="GO:0032977">
    <property type="term" value="F:membrane insertase activity"/>
    <property type="evidence" value="ECO:0007669"/>
    <property type="project" value="InterPro"/>
</dbReference>
<dbReference type="AlphaFoldDB" id="A0A2U1CI96"/>
<keyword evidence="7 13" id="KW-0653">Protein transport</keyword>
<organism evidence="17 18">
    <name type="scientific">Pusillimonas noertemannii</name>
    <dbReference type="NCBI Taxonomy" id="305977"/>
    <lineage>
        <taxon>Bacteria</taxon>
        <taxon>Pseudomonadati</taxon>
        <taxon>Pseudomonadota</taxon>
        <taxon>Betaproteobacteria</taxon>
        <taxon>Burkholderiales</taxon>
        <taxon>Alcaligenaceae</taxon>
        <taxon>Pusillimonas</taxon>
    </lineage>
</organism>
<keyword evidence="9 13" id="KW-0472">Membrane</keyword>
<dbReference type="InterPro" id="IPR028053">
    <property type="entry name" value="Membr_insert_YidC_N"/>
</dbReference>
<dbReference type="InterPro" id="IPR028055">
    <property type="entry name" value="YidC/Oxa/ALB_C"/>
</dbReference>
<dbReference type="CDD" id="cd20070">
    <property type="entry name" value="5TM_YidC_Alb3"/>
    <property type="match status" value="1"/>
</dbReference>
<feature type="domain" description="Membrane insertase YidC/Oxa/ALB C-terminal" evidence="15">
    <location>
        <begin position="377"/>
        <end position="554"/>
    </location>
</feature>
<sequence>MDIRRTILWMIFSFSLLLLWNNWQVYNGKPSLFTGATQSQSTEPATTAANGSAAAESQGHVPEGIPAPAGSSTAPAAPAQQEPAAAVAAEQINISTDVYNLVFSTQGAQLVRAELLKFGDEEDPTKPMVLLDNEASSTYLAQTGIVGAPQGSSFPTHLTPFRLTSTEKSLTGDTLDVVFEAEAGGVKVIKTYTLHRGRYDIQVRHEVHNQGDAPISPSVYLQLTRDGNDPPNTSFFYNTFTGPAVYSSEHKYQKVKFSDIEKNKASYVKQADDGWVAMVQHYFAAAWVPVEERARHNEILRVSDNLYSVRTIQQIGTIQPGEQQTIQSKLWLGPQDQQAMQAVAPGLDVVVDYGFLTIIAKPLFKLMTWIHGFLGNWGWTIVVLTLLIKLVFYPLSAASYRSMAKMKLVTPRLQALREKFGDDRAKLNAAMMEMYRTEKINPLGGCLPMVVQIPVFISLYWVLLGSVEMRGAPWILWIHDLAAPDSWFILPAIMMGTMFLQIKLNPTPPDPMQARIMMIMPLVFGGMMFFFPAGLVLYWCVNNAVSIAQQRYIMHKLDKETKAAKR</sequence>
<dbReference type="PANTHER" id="PTHR12428:SF65">
    <property type="entry name" value="CYTOCHROME C OXIDASE ASSEMBLY PROTEIN COX18, MITOCHONDRIAL"/>
    <property type="match status" value="1"/>
</dbReference>
<evidence type="ECO:0000313" key="17">
    <source>
        <dbReference type="EMBL" id="PVY60674.1"/>
    </source>
</evidence>
<dbReference type="RefSeq" id="WP_116519373.1">
    <property type="nucleotide sequence ID" value="NZ_JACCEX010000007.1"/>
</dbReference>
<dbReference type="PANTHER" id="PTHR12428">
    <property type="entry name" value="OXA1"/>
    <property type="match status" value="1"/>
</dbReference>
<keyword evidence="8 13" id="KW-1133">Transmembrane helix</keyword>
<evidence type="ECO:0000256" key="10">
    <source>
        <dbReference type="ARBA" id="ARBA00023186"/>
    </source>
</evidence>
<comment type="similarity">
    <text evidence="2 13">Belongs to the OXA1/ALB3/YidC family. Type 1 subfamily.</text>
</comment>
<evidence type="ECO:0000259" key="15">
    <source>
        <dbReference type="Pfam" id="PF02096"/>
    </source>
</evidence>
<accession>A0A2U1CI96</accession>
<dbReference type="STRING" id="1231391.GCA_000308195_00636"/>
<keyword evidence="18" id="KW-1185">Reference proteome</keyword>
<comment type="subunit">
    <text evidence="13">Interacts with the Sec translocase complex via SecD. Specifically interacts with transmembrane segments of nascent integral membrane proteins during membrane integration.</text>
</comment>
<dbReference type="NCBIfam" id="NF002353">
    <property type="entry name" value="PRK01318.1-4"/>
    <property type="match status" value="1"/>
</dbReference>
<protein>
    <recommendedName>
        <fullName evidence="3 13">Membrane protein insertase YidC</fullName>
    </recommendedName>
    <alternativeName>
        <fullName evidence="12 13">Foldase YidC</fullName>
    </alternativeName>
    <alternativeName>
        <fullName evidence="11 13">Membrane integrase YidC</fullName>
    </alternativeName>
    <alternativeName>
        <fullName evidence="13">Membrane protein YidC</fullName>
    </alternativeName>
</protein>
<dbReference type="EMBL" id="QEKO01000007">
    <property type="protein sequence ID" value="PVY60674.1"/>
    <property type="molecule type" value="Genomic_DNA"/>
</dbReference>
<evidence type="ECO:0000256" key="2">
    <source>
        <dbReference type="ARBA" id="ARBA00010527"/>
    </source>
</evidence>
<feature type="transmembrane region" description="Helical" evidence="13">
    <location>
        <begin position="516"/>
        <end position="539"/>
    </location>
</feature>
<dbReference type="NCBIfam" id="NF002352">
    <property type="entry name" value="PRK01318.1-3"/>
    <property type="match status" value="1"/>
</dbReference>
<dbReference type="NCBIfam" id="TIGR03592">
    <property type="entry name" value="yidC_oxa1_cterm"/>
    <property type="match status" value="1"/>
</dbReference>
<evidence type="ECO:0000256" key="8">
    <source>
        <dbReference type="ARBA" id="ARBA00022989"/>
    </source>
</evidence>
<evidence type="ECO:0000313" key="18">
    <source>
        <dbReference type="Proteomes" id="UP000246145"/>
    </source>
</evidence>
<comment type="function">
    <text evidence="13">Required for the insertion and/or proper folding and/or complex formation of integral membrane proteins into the membrane. Involved in integration of membrane proteins that insert both dependently and independently of the Sec translocase complex, as well as at least some lipoproteins. Aids folding of multispanning membrane proteins.</text>
</comment>
<evidence type="ECO:0000256" key="3">
    <source>
        <dbReference type="ARBA" id="ARBA00015325"/>
    </source>
</evidence>
<keyword evidence="10 13" id="KW-0143">Chaperone</keyword>
<dbReference type="OrthoDB" id="9780552at2"/>
<dbReference type="Pfam" id="PF14849">
    <property type="entry name" value="YidC_periplas"/>
    <property type="match status" value="1"/>
</dbReference>
<dbReference type="InterPro" id="IPR001708">
    <property type="entry name" value="YidC/ALB3/OXA1/COX18"/>
</dbReference>
<evidence type="ECO:0000256" key="7">
    <source>
        <dbReference type="ARBA" id="ARBA00022927"/>
    </source>
</evidence>
<dbReference type="PRINTS" id="PR00701">
    <property type="entry name" value="60KDINNERMP"/>
</dbReference>
<evidence type="ECO:0000256" key="11">
    <source>
        <dbReference type="ARBA" id="ARBA00033245"/>
    </source>
</evidence>
<evidence type="ECO:0000259" key="16">
    <source>
        <dbReference type="Pfam" id="PF14849"/>
    </source>
</evidence>
<keyword evidence="6 13" id="KW-0812">Transmembrane</keyword>
<feature type="compositionally biased region" description="Low complexity" evidence="14">
    <location>
        <begin position="45"/>
        <end position="55"/>
    </location>
</feature>
<feature type="transmembrane region" description="Helical" evidence="13">
    <location>
        <begin position="377"/>
        <end position="398"/>
    </location>
</feature>
<feature type="transmembrane region" description="Helical" evidence="13">
    <location>
        <begin position="7"/>
        <end position="23"/>
    </location>
</feature>
<dbReference type="Gene3D" id="2.70.98.90">
    <property type="match status" value="1"/>
</dbReference>
<dbReference type="Proteomes" id="UP000246145">
    <property type="component" value="Unassembled WGS sequence"/>
</dbReference>
<dbReference type="Pfam" id="PF02096">
    <property type="entry name" value="60KD_IMP"/>
    <property type="match status" value="1"/>
</dbReference>
<comment type="caution">
    <text evidence="17">The sequence shown here is derived from an EMBL/GenBank/DDBJ whole genome shotgun (WGS) entry which is preliminary data.</text>
</comment>